<gene>
    <name evidence="2" type="ORF">PH586_04215</name>
</gene>
<protein>
    <submittedName>
        <fullName evidence="2">Uncharacterized protein</fullName>
    </submittedName>
</protein>
<keyword evidence="3" id="KW-1185">Reference proteome</keyword>
<feature type="region of interest" description="Disordered" evidence="1">
    <location>
        <begin position="47"/>
        <end position="106"/>
    </location>
</feature>
<feature type="compositionally biased region" description="Basic and acidic residues" evidence="1">
    <location>
        <begin position="47"/>
        <end position="69"/>
    </location>
</feature>
<evidence type="ECO:0000313" key="3">
    <source>
        <dbReference type="Proteomes" id="UP001212042"/>
    </source>
</evidence>
<evidence type="ECO:0000256" key="1">
    <source>
        <dbReference type="SAM" id="MobiDB-lite"/>
    </source>
</evidence>
<comment type="caution">
    <text evidence="2">The sequence shown here is derived from an EMBL/GenBank/DDBJ whole genome shotgun (WGS) entry which is preliminary data.</text>
</comment>
<proteinExistence type="predicted"/>
<accession>A0ABT4XBL1</accession>
<dbReference type="Proteomes" id="UP001212042">
    <property type="component" value="Unassembled WGS sequence"/>
</dbReference>
<sequence length="106" mass="11974">MCRTEFNKTVRPYVREFRIGVQGIGFDREELDAWADAYIDLAIIEKEGAKGHDHSRSERQGEQPWREKPLAASTKGTGSGTSTRSSEVSEFRKALDQATGRRRSNT</sequence>
<name>A0ABT4XBL1_9PSED</name>
<organism evidence="2 3">
    <name type="scientific">Pseudomonas aestuarii</name>
    <dbReference type="NCBI Taxonomy" id="3018340"/>
    <lineage>
        <taxon>Bacteria</taxon>
        <taxon>Pseudomonadati</taxon>
        <taxon>Pseudomonadota</taxon>
        <taxon>Gammaproteobacteria</taxon>
        <taxon>Pseudomonadales</taxon>
        <taxon>Pseudomonadaceae</taxon>
        <taxon>Pseudomonas</taxon>
    </lineage>
</organism>
<evidence type="ECO:0000313" key="2">
    <source>
        <dbReference type="EMBL" id="MDA7085595.1"/>
    </source>
</evidence>
<dbReference type="EMBL" id="JAQJZJ010000002">
    <property type="protein sequence ID" value="MDA7085595.1"/>
    <property type="molecule type" value="Genomic_DNA"/>
</dbReference>
<feature type="compositionally biased region" description="Low complexity" evidence="1">
    <location>
        <begin position="73"/>
        <end position="86"/>
    </location>
</feature>
<reference evidence="2 3" key="1">
    <citation type="submission" date="2023-01" db="EMBL/GenBank/DDBJ databases">
        <title>Pseudomonas SA3-5T sp. nov., isolated from tidal flat sediment.</title>
        <authorList>
            <person name="Kim H.S."/>
            <person name="Kim J.-S."/>
            <person name="Suh M.K."/>
            <person name="Eom M.K."/>
            <person name="Lee J.-S."/>
        </authorList>
    </citation>
    <scope>NUCLEOTIDE SEQUENCE [LARGE SCALE GENOMIC DNA]</scope>
    <source>
        <strain evidence="2 3">SA3-5</strain>
    </source>
</reference>